<proteinExistence type="predicted"/>
<dbReference type="Proteomes" id="UP001153076">
    <property type="component" value="Unassembled WGS sequence"/>
</dbReference>
<accession>A0A9Q1JX78</accession>
<gene>
    <name evidence="5" type="ORF">Cgig2_015657</name>
</gene>
<dbReference type="Gene3D" id="2.60.120.260">
    <property type="entry name" value="Galactose-binding domain-like"/>
    <property type="match status" value="1"/>
</dbReference>
<protein>
    <recommendedName>
        <fullName evidence="4">SUEL-type lectin domain-containing protein</fullName>
    </recommendedName>
</protein>
<dbReference type="Pfam" id="PF21467">
    <property type="entry name" value="BetaGal_gal-bd"/>
    <property type="match status" value="1"/>
</dbReference>
<evidence type="ECO:0000313" key="5">
    <source>
        <dbReference type="EMBL" id="KAJ8432739.1"/>
    </source>
</evidence>
<dbReference type="InterPro" id="IPR048913">
    <property type="entry name" value="BetaGal_gal-bd"/>
</dbReference>
<dbReference type="GO" id="GO:0004565">
    <property type="term" value="F:beta-galactosidase activity"/>
    <property type="evidence" value="ECO:0007669"/>
    <property type="project" value="UniProtKB-ARBA"/>
</dbReference>
<evidence type="ECO:0000313" key="6">
    <source>
        <dbReference type="Proteomes" id="UP001153076"/>
    </source>
</evidence>
<dbReference type="InterPro" id="IPR001944">
    <property type="entry name" value="Glycoside_Hdrlase_35"/>
</dbReference>
<feature type="compositionally biased region" description="Polar residues" evidence="3">
    <location>
        <begin position="44"/>
        <end position="60"/>
    </location>
</feature>
<dbReference type="AlphaFoldDB" id="A0A9Q1JX78"/>
<evidence type="ECO:0000256" key="1">
    <source>
        <dbReference type="ARBA" id="ARBA00022801"/>
    </source>
</evidence>
<keyword evidence="6" id="KW-1185">Reference proteome</keyword>
<feature type="compositionally biased region" description="Polar residues" evidence="3">
    <location>
        <begin position="8"/>
        <end position="26"/>
    </location>
</feature>
<feature type="compositionally biased region" description="Polar residues" evidence="3">
    <location>
        <begin position="69"/>
        <end position="81"/>
    </location>
</feature>
<comment type="caution">
    <text evidence="5">The sequence shown here is derived from an EMBL/GenBank/DDBJ whole genome shotgun (WGS) entry which is preliminary data.</text>
</comment>
<organism evidence="5 6">
    <name type="scientific">Carnegiea gigantea</name>
    <dbReference type="NCBI Taxonomy" id="171969"/>
    <lineage>
        <taxon>Eukaryota</taxon>
        <taxon>Viridiplantae</taxon>
        <taxon>Streptophyta</taxon>
        <taxon>Embryophyta</taxon>
        <taxon>Tracheophyta</taxon>
        <taxon>Spermatophyta</taxon>
        <taxon>Magnoliopsida</taxon>
        <taxon>eudicotyledons</taxon>
        <taxon>Gunneridae</taxon>
        <taxon>Pentapetalae</taxon>
        <taxon>Caryophyllales</taxon>
        <taxon>Cactineae</taxon>
        <taxon>Cactaceae</taxon>
        <taxon>Cactoideae</taxon>
        <taxon>Echinocereeae</taxon>
        <taxon>Carnegiea</taxon>
    </lineage>
</organism>
<dbReference type="EMBL" id="JAKOGI010000586">
    <property type="protein sequence ID" value="KAJ8432739.1"/>
    <property type="molecule type" value="Genomic_DNA"/>
</dbReference>
<evidence type="ECO:0000256" key="3">
    <source>
        <dbReference type="SAM" id="MobiDB-lite"/>
    </source>
</evidence>
<feature type="domain" description="SUEL-type lectin" evidence="4">
    <location>
        <begin position="408"/>
        <end position="459"/>
    </location>
</feature>
<dbReference type="PANTHER" id="PTHR23421">
    <property type="entry name" value="BETA-GALACTOSIDASE RELATED"/>
    <property type="match status" value="1"/>
</dbReference>
<evidence type="ECO:0000256" key="2">
    <source>
        <dbReference type="ARBA" id="ARBA00023295"/>
    </source>
</evidence>
<dbReference type="SUPFAM" id="SSF49785">
    <property type="entry name" value="Galactose-binding domain-like"/>
    <property type="match status" value="1"/>
</dbReference>
<dbReference type="FunFam" id="2.60.120.260:FF:000076">
    <property type="entry name" value="Beta-galactosidase"/>
    <property type="match status" value="1"/>
</dbReference>
<feature type="compositionally biased region" description="Polar residues" evidence="3">
    <location>
        <begin position="89"/>
        <end position="111"/>
    </location>
</feature>
<dbReference type="GO" id="GO:0005975">
    <property type="term" value="P:carbohydrate metabolic process"/>
    <property type="evidence" value="ECO:0007669"/>
    <property type="project" value="InterPro"/>
</dbReference>
<dbReference type="InterPro" id="IPR008979">
    <property type="entry name" value="Galactose-bd-like_sf"/>
</dbReference>
<name>A0A9Q1JX78_9CARY</name>
<dbReference type="PROSITE" id="PS50228">
    <property type="entry name" value="SUEL_LECTIN"/>
    <property type="match status" value="1"/>
</dbReference>
<feature type="region of interest" description="Disordered" evidence="3">
    <location>
        <begin position="1"/>
        <end position="113"/>
    </location>
</feature>
<reference evidence="5" key="1">
    <citation type="submission" date="2022-04" db="EMBL/GenBank/DDBJ databases">
        <title>Carnegiea gigantea Genome sequencing and assembly v2.</title>
        <authorList>
            <person name="Copetti D."/>
            <person name="Sanderson M.J."/>
            <person name="Burquez A."/>
            <person name="Wojciechowski M.F."/>
        </authorList>
    </citation>
    <scope>NUCLEOTIDE SEQUENCE</scope>
    <source>
        <strain evidence="5">SGP5-SGP5p</strain>
        <tissue evidence="5">Aerial part</tissue>
    </source>
</reference>
<dbReference type="PRINTS" id="PR00742">
    <property type="entry name" value="GLHYDRLASE35"/>
</dbReference>
<evidence type="ECO:0000259" key="4">
    <source>
        <dbReference type="PROSITE" id="PS50228"/>
    </source>
</evidence>
<keyword evidence="1" id="KW-0378">Hydrolase</keyword>
<dbReference type="CDD" id="cd22842">
    <property type="entry name" value="Gal_Rha_Lectin_BGal"/>
    <property type="match status" value="1"/>
</dbReference>
<dbReference type="GO" id="GO:0030246">
    <property type="term" value="F:carbohydrate binding"/>
    <property type="evidence" value="ECO:0007669"/>
    <property type="project" value="InterPro"/>
</dbReference>
<dbReference type="OrthoDB" id="1657402at2759"/>
<dbReference type="InterPro" id="IPR000922">
    <property type="entry name" value="Lectin_gal-bd_dom"/>
</dbReference>
<sequence>MLAAQPEPETTVSTTQIQFPNFSNPMDATAEGKSPTRNNRPELSIQTPPATGPMAQQLSAVTHHPEPMTINSPSHLHSSASRLVPPPRSLQQSKGDDSTPGSETGVKNSHFQGPFPGYIDFTNEHDMLIRQQVNYEWLPLKCTHRQMFGHEEEQCKKKAGTKQVWRPIQKIPSPKEKDTIPQQLGPCQAITAHGTDTQTEQDEHNTCLLLTREHPSLLPDPLLKPFHGYLCYESPFQASTTNLQVGLKGEDSELYGGTSSLWGSSALPKNQPLTWYKTSFDAPEGTDPVALNFTGMGKGEAWVNGQSIGRYWPALSSQNSGCTDHCDYRGTYNSSKCLRKCGNPPQQLYHVPRPWMKPSNNVLVVFEEIGGDPTQISFATKQIGVLCLHISESHPPPVDRWDSYQIGNKSRPLLSLECSSPNQVITSIKFASFGTPQGFCGSYTHGRCRSFRALPIVEKMEFYFYGRQQTRPEKPYLHNLTTFNGGAEEPDVLRLIARGRRRCRGEEEREDAG</sequence>
<keyword evidence="2" id="KW-0326">Glycosidase</keyword>